<dbReference type="GO" id="GO:0008757">
    <property type="term" value="F:S-adenosylmethionine-dependent methyltransferase activity"/>
    <property type="evidence" value="ECO:0007669"/>
    <property type="project" value="InterPro"/>
</dbReference>
<gene>
    <name evidence="4" type="ORF">TrST_g12114</name>
</gene>
<evidence type="ECO:0000256" key="2">
    <source>
        <dbReference type="SAM" id="SignalP"/>
    </source>
</evidence>
<dbReference type="InterPro" id="IPR013216">
    <property type="entry name" value="Methyltransf_11"/>
</dbReference>
<dbReference type="CDD" id="cd02440">
    <property type="entry name" value="AdoMet_MTases"/>
    <property type="match status" value="1"/>
</dbReference>
<evidence type="ECO:0000256" key="1">
    <source>
        <dbReference type="SAM" id="MobiDB-lite"/>
    </source>
</evidence>
<dbReference type="Pfam" id="PF08241">
    <property type="entry name" value="Methyltransf_11"/>
    <property type="match status" value="1"/>
</dbReference>
<feature type="region of interest" description="Disordered" evidence="1">
    <location>
        <begin position="384"/>
        <end position="415"/>
    </location>
</feature>
<evidence type="ECO:0000259" key="3">
    <source>
        <dbReference type="Pfam" id="PF08241"/>
    </source>
</evidence>
<feature type="compositionally biased region" description="Low complexity" evidence="1">
    <location>
        <begin position="399"/>
        <end position="415"/>
    </location>
</feature>
<feature type="chain" id="PRO_5040902197" description="Methyltransferase type 11 domain-containing protein" evidence="2">
    <location>
        <begin position="21"/>
        <end position="438"/>
    </location>
</feature>
<keyword evidence="5" id="KW-1185">Reference proteome</keyword>
<proteinExistence type="predicted"/>
<feature type="domain" description="Methyltransferase type 11" evidence="3">
    <location>
        <begin position="205"/>
        <end position="315"/>
    </location>
</feature>
<dbReference type="SUPFAM" id="SSF53335">
    <property type="entry name" value="S-adenosyl-L-methionine-dependent methyltransferases"/>
    <property type="match status" value="1"/>
</dbReference>
<feature type="signal peptide" evidence="2">
    <location>
        <begin position="1"/>
        <end position="20"/>
    </location>
</feature>
<accession>A0A9W7EBL6</accession>
<organism evidence="4 5">
    <name type="scientific">Triparma strigata</name>
    <dbReference type="NCBI Taxonomy" id="1606541"/>
    <lineage>
        <taxon>Eukaryota</taxon>
        <taxon>Sar</taxon>
        <taxon>Stramenopiles</taxon>
        <taxon>Ochrophyta</taxon>
        <taxon>Bolidophyceae</taxon>
        <taxon>Parmales</taxon>
        <taxon>Triparmaceae</taxon>
        <taxon>Triparma</taxon>
    </lineage>
</organism>
<protein>
    <recommendedName>
        <fullName evidence="3">Methyltransferase type 11 domain-containing protein</fullName>
    </recommendedName>
</protein>
<dbReference type="InterPro" id="IPR029063">
    <property type="entry name" value="SAM-dependent_MTases_sf"/>
</dbReference>
<keyword evidence="2" id="KW-0732">Signal</keyword>
<comment type="caution">
    <text evidence="4">The sequence shown here is derived from an EMBL/GenBank/DDBJ whole genome shotgun (WGS) entry which is preliminary data.</text>
</comment>
<reference evidence="5" key="1">
    <citation type="journal article" date="2023" name="Commun. Biol.">
        <title>Genome analysis of Parmales, the sister group of diatoms, reveals the evolutionary specialization of diatoms from phago-mixotrophs to photoautotrophs.</title>
        <authorList>
            <person name="Ban H."/>
            <person name="Sato S."/>
            <person name="Yoshikawa S."/>
            <person name="Yamada K."/>
            <person name="Nakamura Y."/>
            <person name="Ichinomiya M."/>
            <person name="Sato N."/>
            <person name="Blanc-Mathieu R."/>
            <person name="Endo H."/>
            <person name="Kuwata A."/>
            <person name="Ogata H."/>
        </authorList>
    </citation>
    <scope>NUCLEOTIDE SEQUENCE [LARGE SCALE GENOMIC DNA]</scope>
    <source>
        <strain evidence="5">NIES 3701</strain>
    </source>
</reference>
<feature type="compositionally biased region" description="Acidic residues" evidence="1">
    <location>
        <begin position="384"/>
        <end position="398"/>
    </location>
</feature>
<name>A0A9W7EBL6_9STRA</name>
<dbReference type="PANTHER" id="PTHR43591:SF99">
    <property type="entry name" value="OS06G0646000 PROTEIN"/>
    <property type="match status" value="1"/>
</dbReference>
<dbReference type="EMBL" id="BRXY01000159">
    <property type="protein sequence ID" value="GMH72723.1"/>
    <property type="molecule type" value="Genomic_DNA"/>
</dbReference>
<dbReference type="PANTHER" id="PTHR43591">
    <property type="entry name" value="METHYLTRANSFERASE"/>
    <property type="match status" value="1"/>
</dbReference>
<dbReference type="Proteomes" id="UP001165085">
    <property type="component" value="Unassembled WGS sequence"/>
</dbReference>
<dbReference type="Gene3D" id="3.40.50.150">
    <property type="entry name" value="Vaccinia Virus protein VP39"/>
    <property type="match status" value="1"/>
</dbReference>
<evidence type="ECO:0000313" key="5">
    <source>
        <dbReference type="Proteomes" id="UP001165085"/>
    </source>
</evidence>
<evidence type="ECO:0000313" key="4">
    <source>
        <dbReference type="EMBL" id="GMH72723.1"/>
    </source>
</evidence>
<dbReference type="OrthoDB" id="10017101at2759"/>
<dbReference type="AlphaFoldDB" id="A0A9W7EBL6"/>
<sequence>MRLLALRLFTSTLLLQPALSYNGLPIMGRTKSSFVAEQSTDDPVLIDPNTSESKDTAAPLSIATTSTLVVAGLSSSASVLPGTPALPFPVPVPGIRITASADGGPTYSGTTSSYIDLVEPQDDSDLEDNLKNNLKNLFPNLPKVSLPGSKDYVPMQDLFTSPAVSFAYERGWRQGFKAAGFPGVEKEYEMVRDFFAEAEEKKVVVDMSCGSGLFTRRLALGGNGYERLLACDYSDSMLVETRSRYVQAEYNARRKNPDSPDPPVIDLIRLDVANLPFRTGSVDCMNAAAAMHCWPRLDEGLAEIYRSLKPGGLFFASTFLSRYFKRVGARSSNDISKQSFQMFESAESVKEIICNAGFQESDVEVTLLEPACLIIKAKKGTDMDIDDTDLDMGEEETTPETTSETASETSSPVDVEVVTATVVETEETKEVDDWEVEI</sequence>